<dbReference type="InterPro" id="IPR002942">
    <property type="entry name" value="S4_RNA-bd"/>
</dbReference>
<gene>
    <name evidence="7" type="ORF">FTUN_8275</name>
</gene>
<dbReference type="Gene3D" id="3.10.290.10">
    <property type="entry name" value="RNA-binding S4 domain"/>
    <property type="match status" value="1"/>
</dbReference>
<proteinExistence type="inferred from homology"/>
<keyword evidence="7" id="KW-0456">Lyase</keyword>
<dbReference type="Pfam" id="PF00849">
    <property type="entry name" value="PseudoU_synth_2"/>
    <property type="match status" value="1"/>
</dbReference>
<dbReference type="SUPFAM" id="SSF55174">
    <property type="entry name" value="Alpha-L RNA-binding motif"/>
    <property type="match status" value="1"/>
</dbReference>
<evidence type="ECO:0000256" key="2">
    <source>
        <dbReference type="ARBA" id="ARBA00023235"/>
    </source>
</evidence>
<dbReference type="PANTHER" id="PTHR21600:SF87">
    <property type="entry name" value="RNA PSEUDOURIDYLATE SYNTHASE DOMAIN-CONTAINING PROTEIN 1"/>
    <property type="match status" value="1"/>
</dbReference>
<evidence type="ECO:0000313" key="8">
    <source>
        <dbReference type="Proteomes" id="UP000503447"/>
    </source>
</evidence>
<evidence type="ECO:0000259" key="6">
    <source>
        <dbReference type="SMART" id="SM00363"/>
    </source>
</evidence>
<dbReference type="InterPro" id="IPR036986">
    <property type="entry name" value="S4_RNA-bd_sf"/>
</dbReference>
<evidence type="ECO:0000256" key="3">
    <source>
        <dbReference type="PIRSR" id="PIRSR606225-1"/>
    </source>
</evidence>
<dbReference type="PROSITE" id="PS01129">
    <property type="entry name" value="PSI_RLU"/>
    <property type="match status" value="1"/>
</dbReference>
<dbReference type="InterPro" id="IPR006145">
    <property type="entry name" value="PsdUridine_synth_RsuA/RluA"/>
</dbReference>
<keyword evidence="8" id="KW-1185">Reference proteome</keyword>
<dbReference type="Gene3D" id="3.30.2350.10">
    <property type="entry name" value="Pseudouridine synthase"/>
    <property type="match status" value="1"/>
</dbReference>
<evidence type="ECO:0000313" key="7">
    <source>
        <dbReference type="EMBL" id="QJX00643.1"/>
    </source>
</evidence>
<dbReference type="SMART" id="SM00363">
    <property type="entry name" value="S4"/>
    <property type="match status" value="1"/>
</dbReference>
<dbReference type="EMBL" id="CP053452">
    <property type="protein sequence ID" value="QJX00643.1"/>
    <property type="molecule type" value="Genomic_DNA"/>
</dbReference>
<dbReference type="GO" id="GO:0000455">
    <property type="term" value="P:enzyme-directed rRNA pseudouridine synthesis"/>
    <property type="evidence" value="ECO:0007669"/>
    <property type="project" value="UniProtKB-ARBA"/>
</dbReference>
<feature type="domain" description="RNA-binding S4" evidence="6">
    <location>
        <begin position="11"/>
        <end position="72"/>
    </location>
</feature>
<dbReference type="GO" id="GO:0120159">
    <property type="term" value="F:rRNA pseudouridine synthase activity"/>
    <property type="evidence" value="ECO:0007669"/>
    <property type="project" value="UniProtKB-ARBA"/>
</dbReference>
<dbReference type="RefSeq" id="WP_171475350.1">
    <property type="nucleotide sequence ID" value="NZ_CP053452.2"/>
</dbReference>
<dbReference type="GO" id="GO:0003723">
    <property type="term" value="F:RNA binding"/>
    <property type="evidence" value="ECO:0007669"/>
    <property type="project" value="UniProtKB-KW"/>
</dbReference>
<keyword evidence="2 5" id="KW-0413">Isomerase</keyword>
<evidence type="ECO:0000256" key="1">
    <source>
        <dbReference type="ARBA" id="ARBA00010876"/>
    </source>
</evidence>
<dbReference type="AlphaFoldDB" id="A0A6M5Z5V5"/>
<dbReference type="InterPro" id="IPR050188">
    <property type="entry name" value="RluA_PseudoU_synthase"/>
</dbReference>
<dbReference type="SUPFAM" id="SSF55120">
    <property type="entry name" value="Pseudouridine synthase"/>
    <property type="match status" value="1"/>
</dbReference>
<comment type="similarity">
    <text evidence="1 5">Belongs to the pseudouridine synthase RluA family.</text>
</comment>
<dbReference type="Proteomes" id="UP000503447">
    <property type="component" value="Chromosome"/>
</dbReference>
<sequence>MRELPSPTADVLLLEWLLTALAPTNRTRVKQILRSGRVTVNGASVTRHDHPVRPGDKVCVTRDAPPPTAERTGLAIVHEDAQLVVIDKPSGLLTVATESEKTDTAFVRLSAHLASRRAGRPFVVHRLDRETSGLLLFARSAEVRDELQDNWDRVTKTYLAVVEGVPDPADGAVANYLTEGRDLRVRASRHAGPDAKHAVTRYKVRETRGRYSLVEVKLETGRKHQIRVHMAGLGCPVAGDQMYSATTDPARRLCLHAWRLGFDHPFTSERIELESPLPAELSRAFR</sequence>
<comment type="function">
    <text evidence="5">Responsible for synthesis of pseudouridine from uracil.</text>
</comment>
<dbReference type="PANTHER" id="PTHR21600">
    <property type="entry name" value="MITOCHONDRIAL RNA PSEUDOURIDINE SYNTHASE"/>
    <property type="match status" value="1"/>
</dbReference>
<dbReference type="GO" id="GO:0016829">
    <property type="term" value="F:lyase activity"/>
    <property type="evidence" value="ECO:0007669"/>
    <property type="project" value="UniProtKB-KW"/>
</dbReference>
<comment type="catalytic activity">
    <reaction evidence="5">
        <text>a uridine in RNA = a pseudouridine in RNA</text>
        <dbReference type="Rhea" id="RHEA:48348"/>
        <dbReference type="Rhea" id="RHEA-COMP:12068"/>
        <dbReference type="Rhea" id="RHEA-COMP:12069"/>
        <dbReference type="ChEBI" id="CHEBI:65314"/>
        <dbReference type="ChEBI" id="CHEBI:65315"/>
    </reaction>
</comment>
<name>A0A6M5Z5V5_9BACT</name>
<keyword evidence="4" id="KW-0694">RNA-binding</keyword>
<organism evidence="7 8">
    <name type="scientific">Frigoriglobus tundricola</name>
    <dbReference type="NCBI Taxonomy" id="2774151"/>
    <lineage>
        <taxon>Bacteria</taxon>
        <taxon>Pseudomonadati</taxon>
        <taxon>Planctomycetota</taxon>
        <taxon>Planctomycetia</taxon>
        <taxon>Gemmatales</taxon>
        <taxon>Gemmataceae</taxon>
        <taxon>Frigoriglobus</taxon>
    </lineage>
</organism>
<dbReference type="CDD" id="cd02869">
    <property type="entry name" value="PseudoU_synth_RluA_like"/>
    <property type="match status" value="1"/>
</dbReference>
<dbReference type="EC" id="5.4.99.-" evidence="5"/>
<protein>
    <recommendedName>
        <fullName evidence="5">Pseudouridine synthase</fullName>
        <ecNumber evidence="5">5.4.99.-</ecNumber>
    </recommendedName>
</protein>
<feature type="active site" evidence="3">
    <location>
        <position position="128"/>
    </location>
</feature>
<dbReference type="InterPro" id="IPR006224">
    <property type="entry name" value="PsdUridine_synth_RluA-like_CS"/>
</dbReference>
<dbReference type="KEGG" id="ftj:FTUN_8275"/>
<dbReference type="InterPro" id="IPR006225">
    <property type="entry name" value="PsdUridine_synth_RluC/D"/>
</dbReference>
<evidence type="ECO:0000256" key="4">
    <source>
        <dbReference type="PROSITE-ProRule" id="PRU00182"/>
    </source>
</evidence>
<dbReference type="NCBIfam" id="TIGR00005">
    <property type="entry name" value="rluA_subfam"/>
    <property type="match status" value="1"/>
</dbReference>
<evidence type="ECO:0000256" key="5">
    <source>
        <dbReference type="RuleBase" id="RU362028"/>
    </source>
</evidence>
<accession>A0A6M5Z5V5</accession>
<reference evidence="8" key="1">
    <citation type="submission" date="2020-05" db="EMBL/GenBank/DDBJ databases">
        <title>Frigoriglobus tundricola gen. nov., sp. nov., a psychrotolerant cellulolytic planctomycete of the family Gemmataceae with two divergent copies of 16S rRNA gene.</title>
        <authorList>
            <person name="Kulichevskaya I.S."/>
            <person name="Ivanova A.A."/>
            <person name="Naumoff D.G."/>
            <person name="Beletsky A.V."/>
            <person name="Rijpstra W.I.C."/>
            <person name="Sinninghe Damste J.S."/>
            <person name="Mardanov A.V."/>
            <person name="Ravin N.V."/>
            <person name="Dedysh S.N."/>
        </authorList>
    </citation>
    <scope>NUCLEOTIDE SEQUENCE [LARGE SCALE GENOMIC DNA]</scope>
    <source>
        <strain evidence="8">PL17</strain>
    </source>
</reference>
<dbReference type="CDD" id="cd00165">
    <property type="entry name" value="S4"/>
    <property type="match status" value="1"/>
</dbReference>
<dbReference type="PROSITE" id="PS50889">
    <property type="entry name" value="S4"/>
    <property type="match status" value="1"/>
</dbReference>
<dbReference type="InterPro" id="IPR020103">
    <property type="entry name" value="PsdUridine_synth_cat_dom_sf"/>
</dbReference>
<dbReference type="Pfam" id="PF01479">
    <property type="entry name" value="S4"/>
    <property type="match status" value="1"/>
</dbReference>